<reference evidence="1 2" key="1">
    <citation type="submission" date="2016-03" db="EMBL/GenBank/DDBJ databases">
        <title>Comparative genomics of the ectomycorrhizal sister species Rhizopogon vinicolor and Rhizopogon vesiculosus (Basidiomycota: Boletales) reveals a divergence of the mating type B locus.</title>
        <authorList>
            <person name="Mujic A.B."/>
            <person name="Kuo A."/>
            <person name="Tritt A."/>
            <person name="Lipzen A."/>
            <person name="Chen C."/>
            <person name="Johnson J."/>
            <person name="Sharma A."/>
            <person name="Barry K."/>
            <person name="Grigoriev I.V."/>
            <person name="Spatafora J.W."/>
        </authorList>
    </citation>
    <scope>NUCLEOTIDE SEQUENCE [LARGE SCALE GENOMIC DNA]</scope>
    <source>
        <strain evidence="1 2">AM-OR11-056</strain>
    </source>
</reference>
<dbReference type="EMBL" id="LVVM01000765">
    <property type="protein sequence ID" value="OJA19992.1"/>
    <property type="molecule type" value="Genomic_DNA"/>
</dbReference>
<proteinExistence type="predicted"/>
<protein>
    <submittedName>
        <fullName evidence="1">Uncharacterized protein</fullName>
    </submittedName>
</protein>
<name>A0A1J8R2C9_9AGAM</name>
<dbReference type="Proteomes" id="UP000183567">
    <property type="component" value="Unassembled WGS sequence"/>
</dbReference>
<evidence type="ECO:0000313" key="1">
    <source>
        <dbReference type="EMBL" id="OJA19992.1"/>
    </source>
</evidence>
<comment type="caution">
    <text evidence="1">The sequence shown here is derived from an EMBL/GenBank/DDBJ whole genome shotgun (WGS) entry which is preliminary data.</text>
</comment>
<gene>
    <name evidence="1" type="ORF">AZE42_05627</name>
</gene>
<keyword evidence="2" id="KW-1185">Reference proteome</keyword>
<dbReference type="AlphaFoldDB" id="A0A1J8R2C9"/>
<evidence type="ECO:0000313" key="2">
    <source>
        <dbReference type="Proteomes" id="UP000183567"/>
    </source>
</evidence>
<accession>A0A1J8R2C9</accession>
<sequence>MSTASSGDTFLANRLYAYRIWIVSKGRSRALPATVGIIVILSSGEFIS</sequence>
<dbReference type="OrthoDB" id="2535105at2759"/>
<organism evidence="1 2">
    <name type="scientific">Rhizopogon vesiculosus</name>
    <dbReference type="NCBI Taxonomy" id="180088"/>
    <lineage>
        <taxon>Eukaryota</taxon>
        <taxon>Fungi</taxon>
        <taxon>Dikarya</taxon>
        <taxon>Basidiomycota</taxon>
        <taxon>Agaricomycotina</taxon>
        <taxon>Agaricomycetes</taxon>
        <taxon>Agaricomycetidae</taxon>
        <taxon>Boletales</taxon>
        <taxon>Suillineae</taxon>
        <taxon>Rhizopogonaceae</taxon>
        <taxon>Rhizopogon</taxon>
    </lineage>
</organism>